<evidence type="ECO:0000313" key="2">
    <source>
        <dbReference type="EMBL" id="SVC65138.1"/>
    </source>
</evidence>
<feature type="domain" description="Ribosomal RNA small subunit methyltransferase E PUA-like" evidence="1">
    <location>
        <begin position="12"/>
        <end position="51"/>
    </location>
</feature>
<dbReference type="SUPFAM" id="SSF88697">
    <property type="entry name" value="PUA domain-like"/>
    <property type="match status" value="1"/>
</dbReference>
<reference evidence="2" key="1">
    <citation type="submission" date="2018-05" db="EMBL/GenBank/DDBJ databases">
        <authorList>
            <person name="Lanie J.A."/>
            <person name="Ng W.-L."/>
            <person name="Kazmierczak K.M."/>
            <person name="Andrzejewski T.M."/>
            <person name="Davidsen T.M."/>
            <person name="Wayne K.J."/>
            <person name="Tettelin H."/>
            <person name="Glass J.I."/>
            <person name="Rusch D."/>
            <person name="Podicherti R."/>
            <person name="Tsui H.-C.T."/>
            <person name="Winkler M.E."/>
        </authorList>
    </citation>
    <scope>NUCLEOTIDE SEQUENCE</scope>
</reference>
<dbReference type="InterPro" id="IPR046887">
    <property type="entry name" value="RsmE_PUA-like"/>
</dbReference>
<accession>A0A382NXB7</accession>
<dbReference type="Pfam" id="PF20260">
    <property type="entry name" value="PUA_4"/>
    <property type="match status" value="1"/>
</dbReference>
<proteinExistence type="predicted"/>
<gene>
    <name evidence="2" type="ORF">METZ01_LOCUS317992</name>
</gene>
<dbReference type="Gene3D" id="2.40.240.20">
    <property type="entry name" value="Hypothetical PUA domain-like, domain 1"/>
    <property type="match status" value="1"/>
</dbReference>
<evidence type="ECO:0000259" key="1">
    <source>
        <dbReference type="Pfam" id="PF20260"/>
    </source>
</evidence>
<dbReference type="AlphaFoldDB" id="A0A382NXB7"/>
<sequence>MKKRPAFFDLAPEESRHLAGSRRLRVGDDITIFDGVGTTAAGQVLEINSRQQKVRVALADYQSVDEDLTRIHLMSAVPKG</sequence>
<feature type="non-terminal residue" evidence="2">
    <location>
        <position position="80"/>
    </location>
</feature>
<protein>
    <recommendedName>
        <fullName evidence="1">Ribosomal RNA small subunit methyltransferase E PUA-like domain-containing protein</fullName>
    </recommendedName>
</protein>
<organism evidence="2">
    <name type="scientific">marine metagenome</name>
    <dbReference type="NCBI Taxonomy" id="408172"/>
    <lineage>
        <taxon>unclassified sequences</taxon>
        <taxon>metagenomes</taxon>
        <taxon>ecological metagenomes</taxon>
    </lineage>
</organism>
<dbReference type="EMBL" id="UINC01103050">
    <property type="protein sequence ID" value="SVC65138.1"/>
    <property type="molecule type" value="Genomic_DNA"/>
</dbReference>
<name>A0A382NXB7_9ZZZZ</name>
<dbReference type="InterPro" id="IPR015947">
    <property type="entry name" value="PUA-like_sf"/>
</dbReference>